<protein>
    <submittedName>
        <fullName evidence="2">Ornithine cyclodeaminase family protein</fullName>
    </submittedName>
</protein>
<dbReference type="GO" id="GO:0016491">
    <property type="term" value="F:oxidoreductase activity"/>
    <property type="evidence" value="ECO:0007669"/>
    <property type="project" value="UniProtKB-ARBA"/>
</dbReference>
<name>A0A845QSN9_9CLOT</name>
<dbReference type="OrthoDB" id="9792005at2"/>
<accession>A0A845QSN9</accession>
<proteinExistence type="inferred from homology"/>
<reference evidence="2 3" key="1">
    <citation type="submission" date="2018-08" db="EMBL/GenBank/DDBJ databases">
        <title>Murine metabolic-syndrome-specific gut microbial biobank.</title>
        <authorList>
            <person name="Liu C."/>
        </authorList>
    </citation>
    <scope>NUCLEOTIDE SEQUENCE [LARGE SCALE GENOMIC DNA]</scope>
    <source>
        <strain evidence="2 3">583</strain>
    </source>
</reference>
<gene>
    <name evidence="2" type="ORF">D3Z33_01600</name>
</gene>
<dbReference type="Gene3D" id="3.40.50.720">
    <property type="entry name" value="NAD(P)-binding Rossmann-like Domain"/>
    <property type="match status" value="1"/>
</dbReference>
<dbReference type="InterPro" id="IPR023401">
    <property type="entry name" value="ODC_N"/>
</dbReference>
<dbReference type="EMBL" id="QXXA01000003">
    <property type="protein sequence ID" value="NBI05545.1"/>
    <property type="molecule type" value="Genomic_DNA"/>
</dbReference>
<organism evidence="2 3">
    <name type="scientific">Senegalia massiliensis</name>
    <dbReference type="NCBI Taxonomy" id="1720316"/>
    <lineage>
        <taxon>Bacteria</taxon>
        <taxon>Bacillati</taxon>
        <taxon>Bacillota</taxon>
        <taxon>Clostridia</taxon>
        <taxon>Eubacteriales</taxon>
        <taxon>Clostridiaceae</taxon>
        <taxon>Senegalia</taxon>
    </lineage>
</organism>
<dbReference type="FunFam" id="3.40.50.720:FF:000311">
    <property type="entry name" value="Ornithine cyclodeaminase"/>
    <property type="match status" value="1"/>
</dbReference>
<dbReference type="Gene3D" id="3.30.1780.10">
    <property type="entry name" value="ornithine cyclodeaminase, domain 1"/>
    <property type="match status" value="1"/>
</dbReference>
<dbReference type="PANTHER" id="PTHR13812">
    <property type="entry name" value="KETIMINE REDUCTASE MU-CRYSTALLIN"/>
    <property type="match status" value="1"/>
</dbReference>
<dbReference type="AlphaFoldDB" id="A0A845QSN9"/>
<keyword evidence="3" id="KW-1185">Reference proteome</keyword>
<dbReference type="GO" id="GO:0005737">
    <property type="term" value="C:cytoplasm"/>
    <property type="evidence" value="ECO:0007669"/>
    <property type="project" value="TreeGrafter"/>
</dbReference>
<dbReference type="GO" id="GO:0019752">
    <property type="term" value="P:carboxylic acid metabolic process"/>
    <property type="evidence" value="ECO:0007669"/>
    <property type="project" value="UniProtKB-ARBA"/>
</dbReference>
<dbReference type="Pfam" id="PF02423">
    <property type="entry name" value="OCD_Mu_crystall"/>
    <property type="match status" value="1"/>
</dbReference>
<dbReference type="InterPro" id="IPR003462">
    <property type="entry name" value="ODC_Mu_crystall"/>
</dbReference>
<sequence>MKVVVLKDHDIENVFSMKDAIKADKDALEFYSKGETSIPLRTNISVDEQNGQSLYMPGYVSGANALGVKIVSVYPDNIEKKLNSVPATMILLNNETGEVCSIMDGTYLTRVRTGAVSGAATDVLARKDSKIFTIFGTGGQAEGQLEAVLEVRNIEEVRVFDISKDRAIEFANRMSEKFAEKFNVKIFAVDSSDEAVKDADIITCVTTSKKPVFDGKLIKKGAHINGVGSYTPDMQEIDAYILKNSDKVYVDTRDGVLNESGDFIIPIKENKFSESDITGELGEVIMGKVPSRTNDEEITLFKTVGSGVLDVVTARRIYEKALEKGIGSIIEF</sequence>
<dbReference type="SUPFAM" id="SSF51735">
    <property type="entry name" value="NAD(P)-binding Rossmann-fold domains"/>
    <property type="match status" value="1"/>
</dbReference>
<comment type="caution">
    <text evidence="2">The sequence shown here is derived from an EMBL/GenBank/DDBJ whole genome shotgun (WGS) entry which is preliminary data.</text>
</comment>
<dbReference type="NCBIfam" id="NF006379">
    <property type="entry name" value="PRK08618.1"/>
    <property type="match status" value="1"/>
</dbReference>
<evidence type="ECO:0000256" key="1">
    <source>
        <dbReference type="ARBA" id="ARBA00008903"/>
    </source>
</evidence>
<comment type="similarity">
    <text evidence="1">Belongs to the ornithine cyclodeaminase/mu-crystallin family.</text>
</comment>
<evidence type="ECO:0000313" key="2">
    <source>
        <dbReference type="EMBL" id="NBI05545.1"/>
    </source>
</evidence>
<evidence type="ECO:0000313" key="3">
    <source>
        <dbReference type="Proteomes" id="UP000467132"/>
    </source>
</evidence>
<dbReference type="InterPro" id="IPR036291">
    <property type="entry name" value="NAD(P)-bd_dom_sf"/>
</dbReference>
<dbReference type="Proteomes" id="UP000467132">
    <property type="component" value="Unassembled WGS sequence"/>
</dbReference>
<dbReference type="PANTHER" id="PTHR13812:SF19">
    <property type="entry name" value="KETIMINE REDUCTASE MU-CRYSTALLIN"/>
    <property type="match status" value="1"/>
</dbReference>
<dbReference type="PIRSF" id="PIRSF001439">
    <property type="entry name" value="CryM"/>
    <property type="match status" value="1"/>
</dbReference>